<sequence length="616" mass="69812">MNSIDYKDYPAVSSWPDLEVLRSWHKEYITADDKDFYGDSNFMRAVDSDPLDTDEIEKQVHRLMSTAHTRVTERFCEKCHHALEHWPPVFNPQTGSKATVIRLLTTTEVEAATRNGCHFCAFLLCGLRVRGWLDVFRKIERRLQILGDDGEASLSVQQWEVRCNDNQPLWVNFPGHVATYFNTAHAAQTRLESHVMSSASKLWEQTLDPLDLVKIWLANCSNSHGVCSSRKTHGKPTRLISIGHDSVRLTLTKDWEGPKPYATLSYCWGNAEFIKLTSDNFGSFLNAIPHGQLPQTIRDAVHIVRRIGLEFIWVDALCIIQDQLEDWEYEASCMSDVYGGAYVNLAASSARDVHGGCFAESQHYSGGFCARVTNLSDGPDENPVAQCFYSREVYKESCLNNHLATRAWTLQEKLLTSRTIYFGDHGLFWECRSNIASEYLPDWIPGAVCNDRLVRPEHVAWDWDRIVTQYSAADLTIRLDPHGNVKDGEIRISVSALIRGLFQSRCEIPNKTPPFASYVLLDGGTRPCPIYTDCLGDESAIAESDNIFLLPITSGQTISKPRLKEELDDEEVERQRDYYEFMAVLDKVGTAAAKDECLEEVENSEFPAARYVLVIK</sequence>
<proteinExistence type="predicted"/>
<accession>A0AAD9SFJ2</accession>
<comment type="caution">
    <text evidence="2">The sequence shown here is derived from an EMBL/GenBank/DDBJ whole genome shotgun (WGS) entry which is preliminary data.</text>
</comment>
<reference evidence="2" key="1">
    <citation type="submission" date="2023-06" db="EMBL/GenBank/DDBJ databases">
        <authorList>
            <person name="Noh H."/>
        </authorList>
    </citation>
    <scope>NUCLEOTIDE SEQUENCE</scope>
    <source>
        <strain evidence="2">DUCC20226</strain>
    </source>
</reference>
<feature type="domain" description="Heterokaryon incompatibility" evidence="1">
    <location>
        <begin position="261"/>
        <end position="412"/>
    </location>
</feature>
<dbReference type="AlphaFoldDB" id="A0AAD9SFJ2"/>
<dbReference type="Proteomes" id="UP001265746">
    <property type="component" value="Unassembled WGS sequence"/>
</dbReference>
<protein>
    <recommendedName>
        <fullName evidence="1">Heterokaryon incompatibility domain-containing protein</fullName>
    </recommendedName>
</protein>
<evidence type="ECO:0000313" key="3">
    <source>
        <dbReference type="Proteomes" id="UP001265746"/>
    </source>
</evidence>
<keyword evidence="3" id="KW-1185">Reference proteome</keyword>
<dbReference type="Pfam" id="PF06985">
    <property type="entry name" value="HET"/>
    <property type="match status" value="1"/>
</dbReference>
<organism evidence="2 3">
    <name type="scientific">Phomopsis amygdali</name>
    <name type="common">Fusicoccum amygdali</name>
    <dbReference type="NCBI Taxonomy" id="1214568"/>
    <lineage>
        <taxon>Eukaryota</taxon>
        <taxon>Fungi</taxon>
        <taxon>Dikarya</taxon>
        <taxon>Ascomycota</taxon>
        <taxon>Pezizomycotina</taxon>
        <taxon>Sordariomycetes</taxon>
        <taxon>Sordariomycetidae</taxon>
        <taxon>Diaporthales</taxon>
        <taxon>Diaporthaceae</taxon>
        <taxon>Diaporthe</taxon>
    </lineage>
</organism>
<dbReference type="PANTHER" id="PTHR33112:SF8">
    <property type="entry name" value="HETEROKARYON INCOMPATIBILITY DOMAIN-CONTAINING PROTEIN"/>
    <property type="match status" value="1"/>
</dbReference>
<dbReference type="PANTHER" id="PTHR33112">
    <property type="entry name" value="DOMAIN PROTEIN, PUTATIVE-RELATED"/>
    <property type="match status" value="1"/>
</dbReference>
<evidence type="ECO:0000259" key="1">
    <source>
        <dbReference type="Pfam" id="PF06985"/>
    </source>
</evidence>
<name>A0AAD9SFJ2_PHOAM</name>
<evidence type="ECO:0000313" key="2">
    <source>
        <dbReference type="EMBL" id="KAK2606965.1"/>
    </source>
</evidence>
<dbReference type="InterPro" id="IPR010730">
    <property type="entry name" value="HET"/>
</dbReference>
<gene>
    <name evidence="2" type="ORF">N8I77_005681</name>
</gene>
<dbReference type="EMBL" id="JAUJFL010000003">
    <property type="protein sequence ID" value="KAK2606965.1"/>
    <property type="molecule type" value="Genomic_DNA"/>
</dbReference>